<evidence type="ECO:0000259" key="9">
    <source>
        <dbReference type="SMART" id="SM00359"/>
    </source>
</evidence>
<evidence type="ECO:0000256" key="8">
    <source>
        <dbReference type="HAMAP-Rule" id="MF_00456"/>
    </source>
</evidence>
<dbReference type="CDD" id="cd21157">
    <property type="entry name" value="PUA_G5K"/>
    <property type="match status" value="1"/>
</dbReference>
<dbReference type="SUPFAM" id="SSF53633">
    <property type="entry name" value="Carbamate kinase-like"/>
    <property type="match status" value="1"/>
</dbReference>
<dbReference type="InterPro" id="IPR002478">
    <property type="entry name" value="PUA"/>
</dbReference>
<dbReference type="InterPro" id="IPR015947">
    <property type="entry name" value="PUA-like_sf"/>
</dbReference>
<evidence type="ECO:0000256" key="7">
    <source>
        <dbReference type="ARBA" id="ARBA00022840"/>
    </source>
</evidence>
<keyword evidence="4 8" id="KW-0808">Transferase</keyword>
<feature type="domain" description="PUA" evidence="9">
    <location>
        <begin position="277"/>
        <end position="350"/>
    </location>
</feature>
<feature type="binding site" evidence="8">
    <location>
        <position position="148"/>
    </location>
    <ligand>
        <name>substrate</name>
    </ligand>
</feature>
<dbReference type="Gene3D" id="3.40.1160.10">
    <property type="entry name" value="Acetylglutamate kinase-like"/>
    <property type="match status" value="1"/>
</dbReference>
<evidence type="ECO:0000256" key="2">
    <source>
        <dbReference type="ARBA" id="ARBA00022605"/>
    </source>
</evidence>
<evidence type="ECO:0000256" key="3">
    <source>
        <dbReference type="ARBA" id="ARBA00022650"/>
    </source>
</evidence>
<proteinExistence type="inferred from homology"/>
<accession>A0ABR8QLZ0</accession>
<dbReference type="InterPro" id="IPR005715">
    <property type="entry name" value="Glu_5kinase/COase_Synthase"/>
</dbReference>
<dbReference type="PROSITE" id="PS50890">
    <property type="entry name" value="PUA"/>
    <property type="match status" value="1"/>
</dbReference>
<dbReference type="RefSeq" id="WP_191811751.1">
    <property type="nucleotide sequence ID" value="NZ_JACSQT010000002.1"/>
</dbReference>
<feature type="binding site" evidence="8">
    <location>
        <position position="9"/>
    </location>
    <ligand>
        <name>ATP</name>
        <dbReference type="ChEBI" id="CHEBI:30616"/>
    </ligand>
</feature>
<keyword evidence="5 8" id="KW-0547">Nucleotide-binding</keyword>
<dbReference type="PIRSF" id="PIRSF000729">
    <property type="entry name" value="GK"/>
    <property type="match status" value="1"/>
</dbReference>
<keyword evidence="11" id="KW-1185">Reference proteome</keyword>
<feature type="binding site" evidence="8">
    <location>
        <position position="136"/>
    </location>
    <ligand>
        <name>substrate</name>
    </ligand>
</feature>
<dbReference type="InterPro" id="IPR036393">
    <property type="entry name" value="AceGlu_kinase-like_sf"/>
</dbReference>
<dbReference type="EMBL" id="JACSQT010000002">
    <property type="protein sequence ID" value="MBD7936477.1"/>
    <property type="molecule type" value="Genomic_DNA"/>
</dbReference>
<feature type="binding site" evidence="8">
    <location>
        <begin position="210"/>
        <end position="216"/>
    </location>
    <ligand>
        <name>ATP</name>
        <dbReference type="ChEBI" id="CHEBI:30616"/>
    </ligand>
</feature>
<dbReference type="PRINTS" id="PR00474">
    <property type="entry name" value="GLU5KINASE"/>
</dbReference>
<dbReference type="PANTHER" id="PTHR43654">
    <property type="entry name" value="GLUTAMATE 5-KINASE"/>
    <property type="match status" value="1"/>
</dbReference>
<keyword evidence="6 8" id="KW-0418">Kinase</keyword>
<reference evidence="10 11" key="1">
    <citation type="submission" date="2020-08" db="EMBL/GenBank/DDBJ databases">
        <title>A Genomic Blueprint of the Chicken Gut Microbiome.</title>
        <authorList>
            <person name="Gilroy R."/>
            <person name="Ravi A."/>
            <person name="Getino M."/>
            <person name="Pursley I."/>
            <person name="Horton D.L."/>
            <person name="Alikhan N.-F."/>
            <person name="Baker D."/>
            <person name="Gharbi K."/>
            <person name="Hall N."/>
            <person name="Watson M."/>
            <person name="Adriaenssens E.M."/>
            <person name="Foster-Nyarko E."/>
            <person name="Jarju S."/>
            <person name="Secka A."/>
            <person name="Antonio M."/>
            <person name="Oren A."/>
            <person name="Chaudhuri R."/>
            <person name="La Ragione R.M."/>
            <person name="Hildebrand F."/>
            <person name="Pallen M.J."/>
        </authorList>
    </citation>
    <scope>NUCLEOTIDE SEQUENCE [LARGE SCALE GENOMIC DNA]</scope>
    <source>
        <strain evidence="10 11">Sa5YUA1</strain>
    </source>
</reference>
<comment type="caution">
    <text evidence="10">The sequence shown here is derived from an EMBL/GenBank/DDBJ whole genome shotgun (WGS) entry which is preliminary data.</text>
</comment>
<comment type="function">
    <text evidence="8">Catalyzes the transfer of a phosphate group to glutamate to form L-glutamate 5-phosphate.</text>
</comment>
<feature type="binding site" evidence="8">
    <location>
        <position position="49"/>
    </location>
    <ligand>
        <name>substrate</name>
    </ligand>
</feature>
<gene>
    <name evidence="8" type="primary">proB</name>
    <name evidence="10" type="ORF">H9655_05520</name>
</gene>
<dbReference type="NCBIfam" id="TIGR01027">
    <property type="entry name" value="proB"/>
    <property type="match status" value="1"/>
</dbReference>
<comment type="similarity">
    <text evidence="8">Belongs to the glutamate 5-kinase family.</text>
</comment>
<keyword evidence="3 8" id="KW-0641">Proline biosynthesis</keyword>
<dbReference type="InterPro" id="IPR036974">
    <property type="entry name" value="PUA_sf"/>
</dbReference>
<dbReference type="PROSITE" id="PS00902">
    <property type="entry name" value="GLUTAMATE_5_KINASE"/>
    <property type="match status" value="1"/>
</dbReference>
<dbReference type="Pfam" id="PF01472">
    <property type="entry name" value="PUA"/>
    <property type="match status" value="1"/>
</dbReference>
<dbReference type="GO" id="GO:0004349">
    <property type="term" value="F:glutamate 5-kinase activity"/>
    <property type="evidence" value="ECO:0007669"/>
    <property type="project" value="UniProtKB-EC"/>
</dbReference>
<sequence>MGKKRIIVKIGSSSLTNERGEIDRYKFTDHILALAKIQRMGHEVIVVSSGAVAAGFRKLGYSSRPITLKGKQAAAAIGQGLLIQSYMEALLNFDTLAAQILLTRSDFNNQVRFRNAYDTIMELLDRKVIPIINENDTVSIEELTFGDNDMLSALVSGLVHADLLVILTDINGLYDQNPFMYPNARRIDFLNEITDAQMKAANGAGSKVGTGGMYSKLNAAKTAMELNVPVFIGTGKGEDKLISILNGTGDGTYLSNQQMKNINTKRQWIALHSTVKGKIYVDKGAEKALVHGGGSLLSPGIVKIDGSFHSGEVVEVRFENKLIAKGEVSCSSQFLMQTSLEKKRIKEVIHRDKLVLETNRSVGNGK</sequence>
<evidence type="ECO:0000313" key="10">
    <source>
        <dbReference type="EMBL" id="MBD7936477.1"/>
    </source>
</evidence>
<dbReference type="EC" id="2.7.2.11" evidence="8"/>
<dbReference type="SMART" id="SM00359">
    <property type="entry name" value="PUA"/>
    <property type="match status" value="1"/>
</dbReference>
<protein>
    <recommendedName>
        <fullName evidence="8">Glutamate 5-kinase</fullName>
        <ecNumber evidence="8">2.7.2.11</ecNumber>
    </recommendedName>
    <alternativeName>
        <fullName evidence="8">Gamma-glutamyl kinase</fullName>
        <shortName evidence="8">GK</shortName>
    </alternativeName>
</protein>
<dbReference type="SUPFAM" id="SSF88697">
    <property type="entry name" value="PUA domain-like"/>
    <property type="match status" value="1"/>
</dbReference>
<dbReference type="PANTHER" id="PTHR43654:SF1">
    <property type="entry name" value="ISOPENTENYL PHOSPHATE KINASE"/>
    <property type="match status" value="1"/>
</dbReference>
<keyword evidence="1 8" id="KW-0963">Cytoplasm</keyword>
<keyword evidence="2 8" id="KW-0028">Amino-acid biosynthesis</keyword>
<evidence type="ECO:0000313" key="11">
    <source>
        <dbReference type="Proteomes" id="UP000657931"/>
    </source>
</evidence>
<comment type="subcellular location">
    <subcellularLocation>
        <location evidence="8">Cytoplasm</location>
    </subcellularLocation>
</comment>
<dbReference type="InterPro" id="IPR019797">
    <property type="entry name" value="Glutamate_5-kinase_CS"/>
</dbReference>
<evidence type="ECO:0000256" key="5">
    <source>
        <dbReference type="ARBA" id="ARBA00022741"/>
    </source>
</evidence>
<evidence type="ECO:0000256" key="4">
    <source>
        <dbReference type="ARBA" id="ARBA00022679"/>
    </source>
</evidence>
<dbReference type="Gene3D" id="2.30.130.10">
    <property type="entry name" value="PUA domain"/>
    <property type="match status" value="1"/>
</dbReference>
<comment type="catalytic activity">
    <reaction evidence="8">
        <text>L-glutamate + ATP = L-glutamyl 5-phosphate + ADP</text>
        <dbReference type="Rhea" id="RHEA:14877"/>
        <dbReference type="ChEBI" id="CHEBI:29985"/>
        <dbReference type="ChEBI" id="CHEBI:30616"/>
        <dbReference type="ChEBI" id="CHEBI:58274"/>
        <dbReference type="ChEBI" id="CHEBI:456216"/>
        <dbReference type="EC" id="2.7.2.11"/>
    </reaction>
</comment>
<evidence type="ECO:0000256" key="1">
    <source>
        <dbReference type="ARBA" id="ARBA00022490"/>
    </source>
</evidence>
<dbReference type="Pfam" id="PF00696">
    <property type="entry name" value="AA_kinase"/>
    <property type="match status" value="1"/>
</dbReference>
<dbReference type="InterPro" id="IPR001048">
    <property type="entry name" value="Asp/Glu/Uridylate_kinase"/>
</dbReference>
<dbReference type="HAMAP" id="MF_00456">
    <property type="entry name" value="ProB"/>
    <property type="match status" value="1"/>
</dbReference>
<comment type="pathway">
    <text evidence="8">Amino-acid biosynthesis; L-proline biosynthesis; L-glutamate 5-semialdehyde from L-glutamate: step 1/2.</text>
</comment>
<feature type="binding site" evidence="8">
    <location>
        <begin position="168"/>
        <end position="169"/>
    </location>
    <ligand>
        <name>ATP</name>
        <dbReference type="ChEBI" id="CHEBI:30616"/>
    </ligand>
</feature>
<name>A0ABR8QLZ0_9BACI</name>
<dbReference type="InterPro" id="IPR001057">
    <property type="entry name" value="Glu/AcGlu_kinase"/>
</dbReference>
<dbReference type="CDD" id="cd04242">
    <property type="entry name" value="AAK_G5K_ProB"/>
    <property type="match status" value="1"/>
</dbReference>
<dbReference type="Proteomes" id="UP000657931">
    <property type="component" value="Unassembled WGS sequence"/>
</dbReference>
<dbReference type="InterPro" id="IPR041739">
    <property type="entry name" value="G5K_ProB"/>
</dbReference>
<organism evidence="10 11">
    <name type="scientific">Cytobacillus stercorigallinarum</name>
    <dbReference type="NCBI Taxonomy" id="2762240"/>
    <lineage>
        <taxon>Bacteria</taxon>
        <taxon>Bacillati</taxon>
        <taxon>Bacillota</taxon>
        <taxon>Bacilli</taxon>
        <taxon>Bacillales</taxon>
        <taxon>Bacillaceae</taxon>
        <taxon>Cytobacillus</taxon>
    </lineage>
</organism>
<keyword evidence="7 8" id="KW-0067">ATP-binding</keyword>
<dbReference type="InterPro" id="IPR011529">
    <property type="entry name" value="Glu_5kinase"/>
</dbReference>
<evidence type="ECO:0000256" key="6">
    <source>
        <dbReference type="ARBA" id="ARBA00022777"/>
    </source>
</evidence>